<evidence type="ECO:0000256" key="1">
    <source>
        <dbReference type="ARBA" id="ARBA00022801"/>
    </source>
</evidence>
<proteinExistence type="predicted"/>
<sequence length="343" mass="35629">MRPLRVLGTALFTALTLLTSPLTAVAADAQVRCAEVEVPVSFGLGLLRETVHGTHCAPVGATPDAVQLLVHGGTYNRHYWNLPFAQGRYSYQRDMARAGHATFAIDALGSGDSSKPLSALITGTAQAGIVHQIVGKLRAGAVGGVKYRRVVLVGHSMGSGIVLLAAALHHSGDGVVFTGMTHSMDLLALAGVFVKGITPSVLDPVLGGRGLDPGYLTTWPGTRGVFHEGGAVEPGVVAADDATKDQVAATVVADLLPFGFILPVSQGIKVPVLIANGDKDNLFCAFSCKDEPTLLASERPYFSQEAKLAVHLVPGAGHSVALGKGAALHRDAIRGWLRSTFPG</sequence>
<gene>
    <name evidence="4" type="ORF">HNR67_008549</name>
</gene>
<keyword evidence="1" id="KW-0378">Hydrolase</keyword>
<dbReference type="PANTHER" id="PTHR43798">
    <property type="entry name" value="MONOACYLGLYCEROL LIPASE"/>
    <property type="match status" value="1"/>
</dbReference>
<dbReference type="GO" id="GO:0016020">
    <property type="term" value="C:membrane"/>
    <property type="evidence" value="ECO:0007669"/>
    <property type="project" value="TreeGrafter"/>
</dbReference>
<comment type="caution">
    <text evidence="4">The sequence shown here is derived from an EMBL/GenBank/DDBJ whole genome shotgun (WGS) entry which is preliminary data.</text>
</comment>
<evidence type="ECO:0000259" key="3">
    <source>
        <dbReference type="Pfam" id="PF12697"/>
    </source>
</evidence>
<evidence type="ECO:0000256" key="2">
    <source>
        <dbReference type="SAM" id="SignalP"/>
    </source>
</evidence>
<feature type="chain" id="PRO_5031414822" evidence="2">
    <location>
        <begin position="27"/>
        <end position="343"/>
    </location>
</feature>
<dbReference type="EMBL" id="JACHMH010000001">
    <property type="protein sequence ID" value="MBB4682431.1"/>
    <property type="molecule type" value="Genomic_DNA"/>
</dbReference>
<evidence type="ECO:0000313" key="4">
    <source>
        <dbReference type="EMBL" id="MBB4682431.1"/>
    </source>
</evidence>
<name>A0A7W7FXA9_9PSEU</name>
<organism evidence="4 5">
    <name type="scientific">Crossiella cryophila</name>
    <dbReference type="NCBI Taxonomy" id="43355"/>
    <lineage>
        <taxon>Bacteria</taxon>
        <taxon>Bacillati</taxon>
        <taxon>Actinomycetota</taxon>
        <taxon>Actinomycetes</taxon>
        <taxon>Pseudonocardiales</taxon>
        <taxon>Pseudonocardiaceae</taxon>
        <taxon>Crossiella</taxon>
    </lineage>
</organism>
<keyword evidence="2" id="KW-0732">Signal</keyword>
<accession>A0A7W7FXA9</accession>
<dbReference type="PANTHER" id="PTHR43798:SF31">
    <property type="entry name" value="AB HYDROLASE SUPERFAMILY PROTEIN YCLE"/>
    <property type="match status" value="1"/>
</dbReference>
<feature type="domain" description="AB hydrolase-1" evidence="3">
    <location>
        <begin position="68"/>
        <end position="322"/>
    </location>
</feature>
<protein>
    <submittedName>
        <fullName evidence="4">Pimeloyl-ACP methyl ester carboxylesterase</fullName>
    </submittedName>
</protein>
<evidence type="ECO:0000313" key="5">
    <source>
        <dbReference type="Proteomes" id="UP000533598"/>
    </source>
</evidence>
<dbReference type="GO" id="GO:0016787">
    <property type="term" value="F:hydrolase activity"/>
    <property type="evidence" value="ECO:0007669"/>
    <property type="project" value="UniProtKB-KW"/>
</dbReference>
<reference evidence="4 5" key="1">
    <citation type="submission" date="2020-08" db="EMBL/GenBank/DDBJ databases">
        <title>Sequencing the genomes of 1000 actinobacteria strains.</title>
        <authorList>
            <person name="Klenk H.-P."/>
        </authorList>
    </citation>
    <scope>NUCLEOTIDE SEQUENCE [LARGE SCALE GENOMIC DNA]</scope>
    <source>
        <strain evidence="4 5">DSM 44230</strain>
    </source>
</reference>
<dbReference type="InterPro" id="IPR029058">
    <property type="entry name" value="AB_hydrolase_fold"/>
</dbReference>
<dbReference type="InterPro" id="IPR000073">
    <property type="entry name" value="AB_hydrolase_1"/>
</dbReference>
<dbReference type="InterPro" id="IPR050266">
    <property type="entry name" value="AB_hydrolase_sf"/>
</dbReference>
<dbReference type="SUPFAM" id="SSF53474">
    <property type="entry name" value="alpha/beta-Hydrolases"/>
    <property type="match status" value="1"/>
</dbReference>
<dbReference type="Pfam" id="PF12697">
    <property type="entry name" value="Abhydrolase_6"/>
    <property type="match status" value="1"/>
</dbReference>
<dbReference type="RefSeq" id="WP_185009733.1">
    <property type="nucleotide sequence ID" value="NZ_BAAAUI010000007.1"/>
</dbReference>
<dbReference type="Gene3D" id="3.40.50.1820">
    <property type="entry name" value="alpha/beta hydrolase"/>
    <property type="match status" value="1"/>
</dbReference>
<feature type="signal peptide" evidence="2">
    <location>
        <begin position="1"/>
        <end position="26"/>
    </location>
</feature>
<dbReference type="AlphaFoldDB" id="A0A7W7FXA9"/>
<dbReference type="Proteomes" id="UP000533598">
    <property type="component" value="Unassembled WGS sequence"/>
</dbReference>
<keyword evidence="5" id="KW-1185">Reference proteome</keyword>